<reference evidence="1" key="3">
    <citation type="submission" date="2023-03" db="UniProtKB">
        <authorList>
            <consortium name="EnsemblPlants"/>
        </authorList>
    </citation>
    <scope>IDENTIFICATION</scope>
    <source>
        <strain evidence="1">cv. Chiifu-401-42</strain>
    </source>
</reference>
<reference evidence="1 2" key="1">
    <citation type="journal article" date="2011" name="Nat. Genet.">
        <title>The genome of the mesopolyploid crop species Brassica rapa.</title>
        <authorList>
            <consortium name="Brassica rapa Genome Sequencing Project Consortium"/>
            <person name="Wang X."/>
            <person name="Wang H."/>
            <person name="Wang J."/>
            <person name="Sun R."/>
            <person name="Wu J."/>
            <person name="Liu S."/>
            <person name="Bai Y."/>
            <person name="Mun J.H."/>
            <person name="Bancroft I."/>
            <person name="Cheng F."/>
            <person name="Huang S."/>
            <person name="Li X."/>
            <person name="Hua W."/>
            <person name="Wang J."/>
            <person name="Wang X."/>
            <person name="Freeling M."/>
            <person name="Pires J.C."/>
            <person name="Paterson A.H."/>
            <person name="Chalhoub B."/>
            <person name="Wang B."/>
            <person name="Hayward A."/>
            <person name="Sharpe A.G."/>
            <person name="Park B.S."/>
            <person name="Weisshaar B."/>
            <person name="Liu B."/>
            <person name="Li B."/>
            <person name="Liu B."/>
            <person name="Tong C."/>
            <person name="Song C."/>
            <person name="Duran C."/>
            <person name="Peng C."/>
            <person name="Geng C."/>
            <person name="Koh C."/>
            <person name="Lin C."/>
            <person name="Edwards D."/>
            <person name="Mu D."/>
            <person name="Shen D."/>
            <person name="Soumpourou E."/>
            <person name="Li F."/>
            <person name="Fraser F."/>
            <person name="Conant G."/>
            <person name="Lassalle G."/>
            <person name="King G.J."/>
            <person name="Bonnema G."/>
            <person name="Tang H."/>
            <person name="Wang H."/>
            <person name="Belcram H."/>
            <person name="Zhou H."/>
            <person name="Hirakawa H."/>
            <person name="Abe H."/>
            <person name="Guo H."/>
            <person name="Wang H."/>
            <person name="Jin H."/>
            <person name="Parkin I.A."/>
            <person name="Batley J."/>
            <person name="Kim J.S."/>
            <person name="Just J."/>
            <person name="Li J."/>
            <person name="Xu J."/>
            <person name="Deng J."/>
            <person name="Kim J.A."/>
            <person name="Li J."/>
            <person name="Yu J."/>
            <person name="Meng J."/>
            <person name="Wang J."/>
            <person name="Min J."/>
            <person name="Poulain J."/>
            <person name="Wang J."/>
            <person name="Hatakeyama K."/>
            <person name="Wu K."/>
            <person name="Wang L."/>
            <person name="Fang L."/>
            <person name="Trick M."/>
            <person name="Links M.G."/>
            <person name="Zhao M."/>
            <person name="Jin M."/>
            <person name="Ramchiary N."/>
            <person name="Drou N."/>
            <person name="Berkman P.J."/>
            <person name="Cai Q."/>
            <person name="Huang Q."/>
            <person name="Li R."/>
            <person name="Tabata S."/>
            <person name="Cheng S."/>
            <person name="Zhang S."/>
            <person name="Zhang S."/>
            <person name="Huang S."/>
            <person name="Sato S."/>
            <person name="Sun S."/>
            <person name="Kwon S.J."/>
            <person name="Choi S.R."/>
            <person name="Lee T.H."/>
            <person name="Fan W."/>
            <person name="Zhao X."/>
            <person name="Tan X."/>
            <person name="Xu X."/>
            <person name="Wang Y."/>
            <person name="Qiu Y."/>
            <person name="Yin Y."/>
            <person name="Li Y."/>
            <person name="Du Y."/>
            <person name="Liao Y."/>
            <person name="Lim Y."/>
            <person name="Narusaka Y."/>
            <person name="Wang Y."/>
            <person name="Wang Z."/>
            <person name="Li Z."/>
            <person name="Wang Z."/>
            <person name="Xiong Z."/>
            <person name="Zhang Z."/>
        </authorList>
    </citation>
    <scope>NUCLEOTIDE SEQUENCE [LARGE SCALE GENOMIC DNA]</scope>
    <source>
        <strain evidence="1 2">cv. Chiifu-401-42</strain>
    </source>
</reference>
<proteinExistence type="predicted"/>
<dbReference type="OMA" id="RGNIPDK"/>
<dbReference type="eggNOG" id="KOG3211">
    <property type="taxonomic scope" value="Eukaryota"/>
</dbReference>
<name>M4DXP4_BRACM</name>
<evidence type="ECO:0000313" key="2">
    <source>
        <dbReference type="Proteomes" id="UP000011750"/>
    </source>
</evidence>
<dbReference type="Gramene" id="Bra021290.1">
    <property type="protein sequence ID" value="Bra021290.1-P"/>
    <property type="gene ID" value="Bra021290"/>
</dbReference>
<organism evidence="1 2">
    <name type="scientific">Brassica campestris</name>
    <name type="common">Field mustard</name>
    <dbReference type="NCBI Taxonomy" id="3711"/>
    <lineage>
        <taxon>Eukaryota</taxon>
        <taxon>Viridiplantae</taxon>
        <taxon>Streptophyta</taxon>
        <taxon>Embryophyta</taxon>
        <taxon>Tracheophyta</taxon>
        <taxon>Spermatophyta</taxon>
        <taxon>Magnoliopsida</taxon>
        <taxon>eudicotyledons</taxon>
        <taxon>Gunneridae</taxon>
        <taxon>Pentapetalae</taxon>
        <taxon>rosids</taxon>
        <taxon>malvids</taxon>
        <taxon>Brassicales</taxon>
        <taxon>Brassicaceae</taxon>
        <taxon>Brassiceae</taxon>
        <taxon>Brassica</taxon>
    </lineage>
</organism>
<dbReference type="AlphaFoldDB" id="M4DXP4"/>
<sequence length="50" mass="5581">MDYLGMDLHCAIESLRNGEFPAKDCFFPLVSKLLGYFLVAASMTVKLPQV</sequence>
<accession>M4DXP4</accession>
<dbReference type="Proteomes" id="UP000011750">
    <property type="component" value="Chromosome A01"/>
</dbReference>
<reference evidence="1 2" key="2">
    <citation type="journal article" date="2018" name="Hortic Res">
        <title>Improved Brassica rapa reference genome by single-molecule sequencing and chromosome conformation capture technologies.</title>
        <authorList>
            <person name="Zhang L."/>
            <person name="Cai X."/>
            <person name="Wu J."/>
            <person name="Liu M."/>
            <person name="Grob S."/>
            <person name="Cheng F."/>
            <person name="Liang J."/>
            <person name="Cai C."/>
            <person name="Liu Z."/>
            <person name="Liu B."/>
            <person name="Wang F."/>
            <person name="Li S."/>
            <person name="Liu F."/>
            <person name="Li X."/>
            <person name="Cheng L."/>
            <person name="Yang W."/>
            <person name="Li M.H."/>
            <person name="Grossniklaus U."/>
            <person name="Zheng H."/>
            <person name="Wang X."/>
        </authorList>
    </citation>
    <scope>NUCLEOTIDE SEQUENCE [LARGE SCALE GENOMIC DNA]</scope>
    <source>
        <strain evidence="1 2">cv. Chiifu-401-42</strain>
    </source>
</reference>
<protein>
    <submittedName>
        <fullName evidence="1">Uncharacterized protein</fullName>
    </submittedName>
</protein>
<keyword evidence="2" id="KW-1185">Reference proteome</keyword>
<evidence type="ECO:0000313" key="1">
    <source>
        <dbReference type="EnsemblPlants" id="Bra021290.1-P"/>
    </source>
</evidence>
<dbReference type="EnsemblPlants" id="Bra021290.1">
    <property type="protein sequence ID" value="Bra021290.1-P"/>
    <property type="gene ID" value="Bra021290"/>
</dbReference>
<dbReference type="InParanoid" id="M4DXP4"/>
<dbReference type="STRING" id="51351.M4DXP4"/>
<dbReference type="HOGENOM" id="CLU_3127173_0_0_1"/>